<comment type="caution">
    <text evidence="1">The sequence shown here is derived from an EMBL/GenBank/DDBJ whole genome shotgun (WGS) entry which is preliminary data.</text>
</comment>
<reference evidence="2" key="1">
    <citation type="journal article" date="2019" name="Int. J. Syst. Evol. Microbiol.">
        <title>The Global Catalogue of Microorganisms (GCM) 10K type strain sequencing project: providing services to taxonomists for standard genome sequencing and annotation.</title>
        <authorList>
            <consortium name="The Broad Institute Genomics Platform"/>
            <consortium name="The Broad Institute Genome Sequencing Center for Infectious Disease"/>
            <person name="Wu L."/>
            <person name="Ma J."/>
        </authorList>
    </citation>
    <scope>NUCLEOTIDE SEQUENCE [LARGE SCALE GENOMIC DNA]</scope>
    <source>
        <strain evidence="2">CCUG 54950</strain>
    </source>
</reference>
<keyword evidence="2" id="KW-1185">Reference proteome</keyword>
<name>A0ABW4RFL2_9BACL</name>
<gene>
    <name evidence="1" type="ORF">ACFSC9_05305</name>
</gene>
<dbReference type="EMBL" id="JBHUEH010000010">
    <property type="protein sequence ID" value="MFD1884938.1"/>
    <property type="molecule type" value="Genomic_DNA"/>
</dbReference>
<evidence type="ECO:0000313" key="1">
    <source>
        <dbReference type="EMBL" id="MFD1884938.1"/>
    </source>
</evidence>
<sequence>MMITKTIDGITFTLKKEFDFRFLAEYGTVFVVFESQDSGYICFGVQNDQRKLFIKVAGVATVYSNVSAHIAISRLQATVSIYEDLRHPTLIGMIEHKEIRGGYITVFEWFAGDYMGRQYDSFEKFIALPLD</sequence>
<accession>A0ABW4RFL2</accession>
<proteinExistence type="predicted"/>
<evidence type="ECO:0008006" key="3">
    <source>
        <dbReference type="Google" id="ProtNLM"/>
    </source>
</evidence>
<dbReference type="Proteomes" id="UP001597233">
    <property type="component" value="Unassembled WGS sequence"/>
</dbReference>
<organism evidence="1 2">
    <name type="scientific">Paenibacillus wenxiniae</name>
    <dbReference type="NCBI Taxonomy" id="1636843"/>
    <lineage>
        <taxon>Bacteria</taxon>
        <taxon>Bacillati</taxon>
        <taxon>Bacillota</taxon>
        <taxon>Bacilli</taxon>
        <taxon>Bacillales</taxon>
        <taxon>Paenibacillaceae</taxon>
        <taxon>Paenibacillus</taxon>
    </lineage>
</organism>
<evidence type="ECO:0000313" key="2">
    <source>
        <dbReference type="Proteomes" id="UP001597233"/>
    </source>
</evidence>
<protein>
    <recommendedName>
        <fullName evidence="3">Protein kinase domain-containing protein</fullName>
    </recommendedName>
</protein>
<dbReference type="RefSeq" id="WP_347324577.1">
    <property type="nucleotide sequence ID" value="NZ_JBCGUH010000003.1"/>
</dbReference>